<accession>A0A0C7SYZ3</accession>
<dbReference type="HAMAP" id="MF_04017">
    <property type="entry name" value="HSV_CVC1"/>
    <property type="match status" value="1"/>
</dbReference>
<sequence>MDVHIDNQVLSGLGTPLLVHLFVPDTVMAELCPNRVPNCEGAWCQTLFSDRTGLTRVCRVFAARGMLPGRPSHRGTFTSVPVYCEEGLPELYNPFHVAALRFYDEGGLVGELQIYYLSLFEGAKRALTDGHLIREASGVQESAAAMQPMPIDPGPPGGAGIEHMPVAAAQVEHPKTYDLKQILLEITQEENRGEQRLGHAGSPALCLGLRLRAGAETKAAAETSVSKHHPALENPSNIRGSAGGEGGGGRAGTGGTVGVGSGALSRVPVSFSKTRRAIRESRALVRGIAHIFSPHALYVVTYPELSAQGRLHRMTAVTHASPATDLAEVSILGAPEREFRFLISVALRISASFREKLAMQAWTAQQEIPVVIPTSYSRIYKNSDLIREAFFTVQTRVSWESCWVKATISNAPKTPDACLWIDSHPLYEEGASAWGKVIDSRPPGGLVGAASQLVALGTDGHCVHLATTSDGQAFLVLPGGFVIKGQLALTPEERGYILARHGIRREQ</sequence>
<feature type="region of interest" description="Disordered" evidence="7">
    <location>
        <begin position="219"/>
        <end position="257"/>
    </location>
</feature>
<protein>
    <submittedName>
        <fullName evidence="8">BGLF1</fullName>
    </submittedName>
</protein>
<dbReference type="GO" id="GO:0019028">
    <property type="term" value="C:viral capsid"/>
    <property type="evidence" value="ECO:0007669"/>
    <property type="project" value="UniProtKB-KW"/>
</dbReference>
<name>A0A0C7SYZ3_EBVG</name>
<dbReference type="Pfam" id="PF04559">
    <property type="entry name" value="Herpes_UL17"/>
    <property type="match status" value="1"/>
</dbReference>
<keyword evidence="2" id="KW-1048">Host nucleus</keyword>
<keyword evidence="1" id="KW-0167">Capsid protein</keyword>
<reference evidence="8" key="1">
    <citation type="submission" date="2015-02" db="EMBL/GenBank/DDBJ databases">
        <authorList>
            <person name="Grayson E Nicholas"/>
        </authorList>
    </citation>
    <scope>NUCLEOTIDE SEQUENCE</scope>
    <source>
        <strain evidence="8">HL01</strain>
    </source>
</reference>
<evidence type="ECO:0000256" key="4">
    <source>
        <dbReference type="ARBA" id="ARBA00022844"/>
    </source>
</evidence>
<feature type="compositionally biased region" description="Gly residues" evidence="7">
    <location>
        <begin position="241"/>
        <end position="257"/>
    </location>
</feature>
<evidence type="ECO:0000256" key="1">
    <source>
        <dbReference type="ARBA" id="ARBA00022561"/>
    </source>
</evidence>
<gene>
    <name evidence="8" type="primary">BGLF1</name>
</gene>
<evidence type="ECO:0000313" key="9">
    <source>
        <dbReference type="EMBL" id="QCG99683.1"/>
    </source>
</evidence>
<proteinExistence type="inferred from homology"/>
<reference evidence="9" key="2">
    <citation type="submission" date="2018-09" db="EMBL/GenBank/DDBJ databases">
        <title>Epstein-Barr virus is mostly latent and clonal in angioimmunoblastic T lymphoma.</title>
        <authorList>
            <person name="Bahri R."/>
            <person name="Boyer F."/>
            <person name="Feuillard J."/>
            <person name="Jaccard A."/>
            <person name="Ranger-Rogez S."/>
        </authorList>
    </citation>
    <scope>NUCLEOTIDE SEQUENCE</scope>
    <source>
        <strain evidence="9">AIL7</strain>
    </source>
</reference>
<dbReference type="EMBL" id="LN824226">
    <property type="protein sequence ID" value="CEQ33119.1"/>
    <property type="molecule type" value="Genomic_DNA"/>
</dbReference>
<keyword evidence="4" id="KW-0946">Virion</keyword>
<evidence type="ECO:0000256" key="2">
    <source>
        <dbReference type="ARBA" id="ARBA00022562"/>
    </source>
</evidence>
<dbReference type="GO" id="GO:0051276">
    <property type="term" value="P:chromosome organization"/>
    <property type="evidence" value="ECO:0007669"/>
    <property type="project" value="InterPro"/>
</dbReference>
<organismHost>
    <name type="scientific">Homo sapiens</name>
    <name type="common">Human</name>
    <dbReference type="NCBI Taxonomy" id="9606"/>
</organismHost>
<evidence type="ECO:0000256" key="3">
    <source>
        <dbReference type="ARBA" id="ARBA00022612"/>
    </source>
</evidence>
<evidence type="ECO:0000256" key="6">
    <source>
        <dbReference type="ARBA" id="ARBA00023219"/>
    </source>
</evidence>
<dbReference type="EMBL" id="MH837515">
    <property type="protein sequence ID" value="QCG99683.1"/>
    <property type="molecule type" value="Genomic_DNA"/>
</dbReference>
<keyword evidence="5" id="KW-0426">Late protein</keyword>
<keyword evidence="6" id="KW-0231">Viral genome packaging</keyword>
<dbReference type="Proteomes" id="UP000274919">
    <property type="component" value="Genome"/>
</dbReference>
<dbReference type="InterPro" id="IPR007640">
    <property type="entry name" value="UL17-like"/>
</dbReference>
<organism evidence="8">
    <name type="scientific">Epstein-Barr virus (strain GD1)</name>
    <name type="common">HHV-4</name>
    <name type="synonym">Human gammaherpesvirus 4</name>
    <dbReference type="NCBI Taxonomy" id="10376"/>
    <lineage>
        <taxon>Viruses</taxon>
        <taxon>Duplodnaviria</taxon>
        <taxon>Heunggongvirae</taxon>
        <taxon>Peploviricota</taxon>
        <taxon>Herviviricetes</taxon>
        <taxon>Herpesvirales</taxon>
        <taxon>Orthoherpesviridae</taxon>
        <taxon>Gammaherpesvirinae</taxon>
        <taxon>Lymphocryptovirus</taxon>
        <taxon>Lymphocryptovirus humangamma4</taxon>
    </lineage>
</organism>
<evidence type="ECO:0000313" key="8">
    <source>
        <dbReference type="EMBL" id="CEQ33119.1"/>
    </source>
</evidence>
<evidence type="ECO:0000256" key="5">
    <source>
        <dbReference type="ARBA" id="ARBA00022921"/>
    </source>
</evidence>
<evidence type="ECO:0000256" key="7">
    <source>
        <dbReference type="SAM" id="MobiDB-lite"/>
    </source>
</evidence>
<keyword evidence="3" id="KW-1188">Viral release from host cell</keyword>